<evidence type="ECO:0000256" key="4">
    <source>
        <dbReference type="SAM" id="MobiDB-lite"/>
    </source>
</evidence>
<sequence length="835" mass="90375">MEELGKDPVFDSFSESNSREGSLRAGAHYPKVSQAVARLLACPEDASAPGDTQTSDAGQHGLGLSTAEIARRACEGQRNHVTSAAASASGWLAEPLQRPSVGTFTSASSYELSTVGSQELARTRSRSVGSGASLHARLQGFEAESLPLHWRQNVEDSDVPSCALFDHPCPVGPPPGARWGHASAAVGDRLFLFGGDGPSMYSDAFVYDTVQNRWSQLGMPASKSQEALPPMSGHAACAVGSRIFLYGGRQGSQVRKYLRRLYIYDTEHKTWKCPKKTASDPPGLLHATMNEVGRHGIFLFGGQSKRLSNAVYRCDPSTMAWSVIDTVGEVPCARQGHTAVWDFSDSLIIFGGLSESSVLNDVFVLSLSSGFWTRKECVGHAPTVRYGHSAVMIACNLMLVFGGCSAQGAFYNDCHVLNTSSFCWHRLPGMGASPVGRHRHACSFAGGRVIVHGGSAGSHAYDNLFTISFHFGRDFNRIATSLASLQPSKATWPLHSHHSSSTRSSGATSSAGVTCSTADPEVVRQQLASLLQRRSANDMQAFSARRADIAESLLQKERQQTAELQAEVAELQLLLEEQRREGEAARDELRQERNSMRRTQQNHMHHMETAASEMQAIQARCSELEEQQARLSSQIKSAEQRCAATQATADGLQQANVHLRQQLSSSQAAFSQQVAEHSGLRQRNADLESMLSATQKRCADQAAELAVARHDCRSVESSSSSEADRLACLEGDAAALAQCSLGQLYRLESVISASWQSMREALVARVASDLRQREAVLAEKERAAEEATTCSLCMDHPKGVVFACGHQTCAECSAAHSECPFCRKAIASRIVLFHT</sequence>
<gene>
    <name evidence="6" type="primary">g5</name>
    <name evidence="6" type="ORF">VP750_LOCUS4</name>
</gene>
<dbReference type="CDD" id="cd16520">
    <property type="entry name" value="RING-HC_MIBs-like"/>
    <property type="match status" value="1"/>
</dbReference>
<dbReference type="Gene3D" id="3.30.40.10">
    <property type="entry name" value="Zinc/RING finger domain, C3HC4 (zinc finger)"/>
    <property type="match status" value="1"/>
</dbReference>
<dbReference type="SUPFAM" id="SSF117281">
    <property type="entry name" value="Kelch motif"/>
    <property type="match status" value="1"/>
</dbReference>
<accession>A0ABP1FEM8</accession>
<dbReference type="Pfam" id="PF01344">
    <property type="entry name" value="Kelch_1"/>
    <property type="match status" value="2"/>
</dbReference>
<evidence type="ECO:0000259" key="5">
    <source>
        <dbReference type="PROSITE" id="PS50089"/>
    </source>
</evidence>
<protein>
    <submittedName>
        <fullName evidence="6">G5 protein</fullName>
    </submittedName>
</protein>
<dbReference type="Gene3D" id="2.120.10.80">
    <property type="entry name" value="Kelch-type beta propeller"/>
    <property type="match status" value="2"/>
</dbReference>
<keyword evidence="7" id="KW-1185">Reference proteome</keyword>
<keyword evidence="3" id="KW-0862">Zinc</keyword>
<keyword evidence="1" id="KW-0880">Kelch repeat</keyword>
<feature type="compositionally biased region" description="Low complexity" evidence="4">
    <location>
        <begin position="501"/>
        <end position="517"/>
    </location>
</feature>
<dbReference type="InterPro" id="IPR001841">
    <property type="entry name" value="Znf_RING"/>
</dbReference>
<name>A0ABP1FEM8_9CHLO</name>
<evidence type="ECO:0000256" key="3">
    <source>
        <dbReference type="PROSITE-ProRule" id="PRU00175"/>
    </source>
</evidence>
<dbReference type="PANTHER" id="PTHR46093:SF18">
    <property type="entry name" value="FIBRONECTIN TYPE-III DOMAIN-CONTAINING PROTEIN"/>
    <property type="match status" value="1"/>
</dbReference>
<feature type="region of interest" description="Disordered" evidence="4">
    <location>
        <begin position="1"/>
        <end position="25"/>
    </location>
</feature>
<dbReference type="InterPro" id="IPR006652">
    <property type="entry name" value="Kelch_1"/>
</dbReference>
<dbReference type="EMBL" id="CAXHTA020000001">
    <property type="protein sequence ID" value="CAL5218345.1"/>
    <property type="molecule type" value="Genomic_DNA"/>
</dbReference>
<proteinExistence type="predicted"/>
<evidence type="ECO:0000256" key="1">
    <source>
        <dbReference type="ARBA" id="ARBA00022441"/>
    </source>
</evidence>
<dbReference type="InterPro" id="IPR013083">
    <property type="entry name" value="Znf_RING/FYVE/PHD"/>
</dbReference>
<dbReference type="PANTHER" id="PTHR46093">
    <property type="entry name" value="ACYL-COA-BINDING DOMAIN-CONTAINING PROTEIN 5"/>
    <property type="match status" value="1"/>
</dbReference>
<dbReference type="Proteomes" id="UP001497392">
    <property type="component" value="Unassembled WGS sequence"/>
</dbReference>
<dbReference type="Pfam" id="PF13920">
    <property type="entry name" value="zf-C3HC4_3"/>
    <property type="match status" value="1"/>
</dbReference>
<evidence type="ECO:0000256" key="2">
    <source>
        <dbReference type="ARBA" id="ARBA00022737"/>
    </source>
</evidence>
<dbReference type="PROSITE" id="PS50089">
    <property type="entry name" value="ZF_RING_2"/>
    <property type="match status" value="1"/>
</dbReference>
<dbReference type="SUPFAM" id="SSF57850">
    <property type="entry name" value="RING/U-box"/>
    <property type="match status" value="1"/>
</dbReference>
<comment type="caution">
    <text evidence="6">The sequence shown here is derived from an EMBL/GenBank/DDBJ whole genome shotgun (WGS) entry which is preliminary data.</text>
</comment>
<feature type="domain" description="RING-type" evidence="5">
    <location>
        <begin position="790"/>
        <end position="823"/>
    </location>
</feature>
<organism evidence="6 7">
    <name type="scientific">Coccomyxa viridis</name>
    <dbReference type="NCBI Taxonomy" id="1274662"/>
    <lineage>
        <taxon>Eukaryota</taxon>
        <taxon>Viridiplantae</taxon>
        <taxon>Chlorophyta</taxon>
        <taxon>core chlorophytes</taxon>
        <taxon>Trebouxiophyceae</taxon>
        <taxon>Trebouxiophyceae incertae sedis</taxon>
        <taxon>Coccomyxaceae</taxon>
        <taxon>Coccomyxa</taxon>
    </lineage>
</organism>
<dbReference type="Pfam" id="PF24681">
    <property type="entry name" value="Kelch_KLHDC2_KLHL20_DRC7"/>
    <property type="match status" value="1"/>
</dbReference>
<dbReference type="SMART" id="SM00184">
    <property type="entry name" value="RING"/>
    <property type="match status" value="1"/>
</dbReference>
<keyword evidence="3" id="KW-0479">Metal-binding</keyword>
<feature type="region of interest" description="Disordered" evidence="4">
    <location>
        <begin position="492"/>
        <end position="517"/>
    </location>
</feature>
<keyword evidence="3" id="KW-0863">Zinc-finger</keyword>
<evidence type="ECO:0000313" key="7">
    <source>
        <dbReference type="Proteomes" id="UP001497392"/>
    </source>
</evidence>
<keyword evidence="2" id="KW-0677">Repeat</keyword>
<evidence type="ECO:0000313" key="6">
    <source>
        <dbReference type="EMBL" id="CAL5218345.1"/>
    </source>
</evidence>
<reference evidence="6 7" key="1">
    <citation type="submission" date="2024-06" db="EMBL/GenBank/DDBJ databases">
        <authorList>
            <person name="Kraege A."/>
            <person name="Thomma B."/>
        </authorList>
    </citation>
    <scope>NUCLEOTIDE SEQUENCE [LARGE SCALE GENOMIC DNA]</scope>
</reference>
<feature type="compositionally biased region" description="Basic and acidic residues" evidence="4">
    <location>
        <begin position="582"/>
        <end position="595"/>
    </location>
</feature>
<dbReference type="InterPro" id="IPR015915">
    <property type="entry name" value="Kelch-typ_b-propeller"/>
</dbReference>
<feature type="region of interest" description="Disordered" evidence="4">
    <location>
        <begin position="582"/>
        <end position="606"/>
    </location>
</feature>